<dbReference type="PATRIC" id="fig|693.5.peg.1951"/>
<feature type="region of interest" description="Disordered" evidence="1">
    <location>
        <begin position="45"/>
        <end position="65"/>
    </location>
</feature>
<evidence type="ECO:0000256" key="1">
    <source>
        <dbReference type="SAM" id="MobiDB-lite"/>
    </source>
</evidence>
<protein>
    <submittedName>
        <fullName evidence="2">Uncharacterized protein</fullName>
    </submittedName>
</protein>
<organism evidence="2 3">
    <name type="scientific">Vibrio nereis</name>
    <dbReference type="NCBI Taxonomy" id="693"/>
    <lineage>
        <taxon>Bacteria</taxon>
        <taxon>Pseudomonadati</taxon>
        <taxon>Pseudomonadota</taxon>
        <taxon>Gammaproteobacteria</taxon>
        <taxon>Vibrionales</taxon>
        <taxon>Vibrionaceae</taxon>
        <taxon>Vibrio</taxon>
    </lineage>
</organism>
<dbReference type="AlphaFoldDB" id="A0A0M0HNG0"/>
<dbReference type="OrthoDB" id="5816855at2"/>
<evidence type="ECO:0000313" key="2">
    <source>
        <dbReference type="EMBL" id="KOO03579.1"/>
    </source>
</evidence>
<reference evidence="3" key="1">
    <citation type="submission" date="2015-08" db="EMBL/GenBank/DDBJ databases">
        <title>Vibrio galatheae sp. nov., a novel member of the Vibrionaceae family isolated from the Solomon Islands.</title>
        <authorList>
            <person name="Giubergia S."/>
            <person name="Machado H."/>
            <person name="Mateiu R.V."/>
            <person name="Gram L."/>
        </authorList>
    </citation>
    <scope>NUCLEOTIDE SEQUENCE [LARGE SCALE GENOMIC DNA]</scope>
    <source>
        <strain evidence="3">DSM 19584</strain>
    </source>
</reference>
<keyword evidence="3" id="KW-1185">Reference proteome</keyword>
<gene>
    <name evidence="2" type="ORF">AKJ17_09540</name>
</gene>
<dbReference type="RefSeq" id="WP_053395568.1">
    <property type="nucleotide sequence ID" value="NZ_LHPJ01000007.1"/>
</dbReference>
<sequence length="65" mass="7623">MKVFRLDDLSYCGRHEKVMDWDHPAGSQPYYWHPDWLQNAEDLMGIYPSESDPSSSDPDKTSHRP</sequence>
<evidence type="ECO:0000313" key="3">
    <source>
        <dbReference type="Proteomes" id="UP000037515"/>
    </source>
</evidence>
<name>A0A0M0HNG0_VIBNE</name>
<proteinExistence type="predicted"/>
<comment type="caution">
    <text evidence="2">The sequence shown here is derived from an EMBL/GenBank/DDBJ whole genome shotgun (WGS) entry which is preliminary data.</text>
</comment>
<accession>A0A0M0HNG0</accession>
<dbReference type="Proteomes" id="UP000037515">
    <property type="component" value="Unassembled WGS sequence"/>
</dbReference>
<dbReference type="EMBL" id="LHPJ01000007">
    <property type="protein sequence ID" value="KOO03579.1"/>
    <property type="molecule type" value="Genomic_DNA"/>
</dbReference>